<sequence length="64" mass="7187">MSTGIILEENFNNQVSDKKKIQLCTGGARSAKNANTKSKVPEILWNKEVPNTSLEKLKKNIEEK</sequence>
<organism evidence="1 2">
    <name type="scientific">Larinioides sclopetarius</name>
    <dbReference type="NCBI Taxonomy" id="280406"/>
    <lineage>
        <taxon>Eukaryota</taxon>
        <taxon>Metazoa</taxon>
        <taxon>Ecdysozoa</taxon>
        <taxon>Arthropoda</taxon>
        <taxon>Chelicerata</taxon>
        <taxon>Arachnida</taxon>
        <taxon>Araneae</taxon>
        <taxon>Araneomorphae</taxon>
        <taxon>Entelegynae</taxon>
        <taxon>Araneoidea</taxon>
        <taxon>Araneidae</taxon>
        <taxon>Larinioides</taxon>
    </lineage>
</organism>
<reference evidence="1 2" key="1">
    <citation type="submission" date="2024-04" db="EMBL/GenBank/DDBJ databases">
        <authorList>
            <person name="Rising A."/>
            <person name="Reimegard J."/>
            <person name="Sonavane S."/>
            <person name="Akerstrom W."/>
            <person name="Nylinder S."/>
            <person name="Hedman E."/>
            <person name="Kallberg Y."/>
        </authorList>
    </citation>
    <scope>NUCLEOTIDE SEQUENCE [LARGE SCALE GENOMIC DNA]</scope>
</reference>
<comment type="caution">
    <text evidence="1">The sequence shown here is derived from an EMBL/GenBank/DDBJ whole genome shotgun (WGS) entry which is preliminary data.</text>
</comment>
<dbReference type="EMBL" id="CAXIEN010000130">
    <property type="protein sequence ID" value="CAL1280277.1"/>
    <property type="molecule type" value="Genomic_DNA"/>
</dbReference>
<feature type="non-terminal residue" evidence="1">
    <location>
        <position position="64"/>
    </location>
</feature>
<dbReference type="Proteomes" id="UP001497382">
    <property type="component" value="Unassembled WGS sequence"/>
</dbReference>
<gene>
    <name evidence="1" type="ORF">LARSCL_LOCUS10869</name>
</gene>
<evidence type="ECO:0000313" key="1">
    <source>
        <dbReference type="EMBL" id="CAL1280277.1"/>
    </source>
</evidence>
<proteinExistence type="predicted"/>
<keyword evidence="2" id="KW-1185">Reference proteome</keyword>
<accession>A0AAV2A9C0</accession>
<protein>
    <submittedName>
        <fullName evidence="1">Uncharacterized protein</fullName>
    </submittedName>
</protein>
<evidence type="ECO:0000313" key="2">
    <source>
        <dbReference type="Proteomes" id="UP001497382"/>
    </source>
</evidence>
<name>A0AAV2A9C0_9ARAC</name>
<dbReference type="AlphaFoldDB" id="A0AAV2A9C0"/>